<proteinExistence type="predicted"/>
<evidence type="ECO:0000313" key="2">
    <source>
        <dbReference type="Proteomes" id="UP000765509"/>
    </source>
</evidence>
<gene>
    <name evidence="1" type="ORF">O181_000464</name>
</gene>
<sequence length="242" mass="27462">MGPEALSGSMAQKNGIPILSDKNYSEWDASIREFFLYIGFLDYVNGDLNAQTETTPGLAQKAVGVICQSLDTNNRSKFLKKSNEKSHKVLYNSITSYYQSNQSKKQARVFCNLLAVRCKYKELGNFISNIRVQLLHLNLVGIKAGKTPASIDISDKLLAEIIISKLSNGYDNIKRIIYEQIPLETQTIVAKMYYHIINSYNSSMDEIKIKLESSYKIRHYCQNGAHNPMTKHISKQCQQLHP</sequence>
<comment type="caution">
    <text evidence="1">The sequence shown here is derived from an EMBL/GenBank/DDBJ whole genome shotgun (WGS) entry which is preliminary data.</text>
</comment>
<keyword evidence="2" id="KW-1185">Reference proteome</keyword>
<reference evidence="1" key="1">
    <citation type="submission" date="2021-03" db="EMBL/GenBank/DDBJ databases">
        <title>Draft genome sequence of rust myrtle Austropuccinia psidii MF-1, a brazilian biotype.</title>
        <authorList>
            <person name="Quecine M.C."/>
            <person name="Pachon D.M.R."/>
            <person name="Bonatelli M.L."/>
            <person name="Correr F.H."/>
            <person name="Franceschini L.M."/>
            <person name="Leite T.F."/>
            <person name="Margarido G.R.A."/>
            <person name="Almeida C.A."/>
            <person name="Ferrarezi J.A."/>
            <person name="Labate C.A."/>
        </authorList>
    </citation>
    <scope>NUCLEOTIDE SEQUENCE</scope>
    <source>
        <strain evidence="1">MF-1</strain>
    </source>
</reference>
<accession>A0A9Q3GAY5</accession>
<dbReference type="Proteomes" id="UP000765509">
    <property type="component" value="Unassembled WGS sequence"/>
</dbReference>
<evidence type="ECO:0000313" key="1">
    <source>
        <dbReference type="EMBL" id="MBW0460749.1"/>
    </source>
</evidence>
<dbReference type="AlphaFoldDB" id="A0A9Q3GAY5"/>
<protein>
    <submittedName>
        <fullName evidence="1">Uncharacterized protein</fullName>
    </submittedName>
</protein>
<organism evidence="1 2">
    <name type="scientific">Austropuccinia psidii MF-1</name>
    <dbReference type="NCBI Taxonomy" id="1389203"/>
    <lineage>
        <taxon>Eukaryota</taxon>
        <taxon>Fungi</taxon>
        <taxon>Dikarya</taxon>
        <taxon>Basidiomycota</taxon>
        <taxon>Pucciniomycotina</taxon>
        <taxon>Pucciniomycetes</taxon>
        <taxon>Pucciniales</taxon>
        <taxon>Sphaerophragmiaceae</taxon>
        <taxon>Austropuccinia</taxon>
    </lineage>
</organism>
<name>A0A9Q3GAY5_9BASI</name>
<dbReference type="EMBL" id="AVOT02000054">
    <property type="protein sequence ID" value="MBW0460749.1"/>
    <property type="molecule type" value="Genomic_DNA"/>
</dbReference>